<dbReference type="GO" id="GO:0051604">
    <property type="term" value="P:protein maturation"/>
    <property type="evidence" value="ECO:0007669"/>
    <property type="project" value="TreeGrafter"/>
</dbReference>
<sequence>MKNIITIDHGSGGQLTSQLIEDIIVPSFQNNALNELKDGAILINQEHPLVFSTDSFVVDPWNFSGGDIGKLAICGTNNDILMAGGIPKYLSCSLIIEEGFLLDDLKLILNSMKETAKACDIQIVTGDTKVIEKQKGNQIFINTSGIGFLKRKTSYSYKEEDVVIVSGSIARHGASIFMAREDIQLLGEVHSDCAPLNEQAKNAMGIEGLRIMRDPTRGGVATTCIELIEQTEFGMELYEQEIPIDLDVKTLCSLLGFDPLYLACEGRMLAICAKEDANKMCQALGQDAKIIGKIIKSHPKELHLKTKLGATRRLRKLSGQPLPRIC</sequence>
<dbReference type="InterPro" id="IPR016188">
    <property type="entry name" value="PurM-like_N"/>
</dbReference>
<dbReference type="Pfam" id="PF00586">
    <property type="entry name" value="AIRS"/>
    <property type="match status" value="1"/>
</dbReference>
<dbReference type="PANTHER" id="PTHR30303">
    <property type="entry name" value="HYDROGENASE ISOENZYMES FORMATION PROTEIN HYPE"/>
    <property type="match status" value="1"/>
</dbReference>
<dbReference type="InterPro" id="IPR036921">
    <property type="entry name" value="PurM-like_N_sf"/>
</dbReference>
<dbReference type="Gene3D" id="3.30.1330.10">
    <property type="entry name" value="PurM-like, N-terminal domain"/>
    <property type="match status" value="1"/>
</dbReference>
<dbReference type="Gene3D" id="3.90.650.10">
    <property type="entry name" value="PurM-like C-terminal domain"/>
    <property type="match status" value="1"/>
</dbReference>
<organism evidence="4 5">
    <name type="scientific">Faecalitalea cylindroides</name>
    <dbReference type="NCBI Taxonomy" id="39483"/>
    <lineage>
        <taxon>Bacteria</taxon>
        <taxon>Bacillati</taxon>
        <taxon>Bacillota</taxon>
        <taxon>Erysipelotrichia</taxon>
        <taxon>Erysipelotrichales</taxon>
        <taxon>Erysipelotrichaceae</taxon>
        <taxon>Faecalitalea</taxon>
    </lineage>
</organism>
<dbReference type="SUPFAM" id="SSF56042">
    <property type="entry name" value="PurM C-terminal domain-like"/>
    <property type="match status" value="1"/>
</dbReference>
<keyword evidence="5" id="KW-1185">Reference proteome</keyword>
<accession>A0A1Y4M3J1</accession>
<gene>
    <name evidence="4" type="ORF">B5F14_03920</name>
</gene>
<dbReference type="Proteomes" id="UP000195447">
    <property type="component" value="Unassembled WGS sequence"/>
</dbReference>
<evidence type="ECO:0000259" key="2">
    <source>
        <dbReference type="Pfam" id="PF00586"/>
    </source>
</evidence>
<dbReference type="InterPro" id="IPR011854">
    <property type="entry name" value="HypE"/>
</dbReference>
<dbReference type="EMBL" id="NFKM01000005">
    <property type="protein sequence ID" value="OUP61242.1"/>
    <property type="molecule type" value="Genomic_DNA"/>
</dbReference>
<proteinExistence type="inferred from homology"/>
<evidence type="ECO:0000313" key="5">
    <source>
        <dbReference type="Proteomes" id="UP000195447"/>
    </source>
</evidence>
<dbReference type="PIRSF" id="PIRSF005644">
    <property type="entry name" value="Hdrgns_mtr_HypE"/>
    <property type="match status" value="1"/>
</dbReference>
<comment type="caution">
    <text evidence="4">The sequence shown here is derived from an EMBL/GenBank/DDBJ whole genome shotgun (WGS) entry which is preliminary data.</text>
</comment>
<dbReference type="SUPFAM" id="SSF55326">
    <property type="entry name" value="PurM N-terminal domain-like"/>
    <property type="match status" value="1"/>
</dbReference>
<name>A0A1Y4M3J1_9FIRM</name>
<reference evidence="5" key="1">
    <citation type="submission" date="2017-04" db="EMBL/GenBank/DDBJ databases">
        <title>Function of individual gut microbiota members based on whole genome sequencing of pure cultures obtained from chicken caecum.</title>
        <authorList>
            <person name="Medvecky M."/>
            <person name="Cejkova D."/>
            <person name="Polansky O."/>
            <person name="Karasova D."/>
            <person name="Kubasova T."/>
            <person name="Cizek A."/>
            <person name="Rychlik I."/>
        </authorList>
    </citation>
    <scope>NUCLEOTIDE SEQUENCE [LARGE SCALE GENOMIC DNA]</scope>
    <source>
        <strain evidence="5">An178</strain>
    </source>
</reference>
<dbReference type="CDD" id="cd02197">
    <property type="entry name" value="HypE"/>
    <property type="match status" value="1"/>
</dbReference>
<evidence type="ECO:0000256" key="1">
    <source>
        <dbReference type="ARBA" id="ARBA00006243"/>
    </source>
</evidence>
<comment type="similarity">
    <text evidence="1">Belongs to the HypE family.</text>
</comment>
<evidence type="ECO:0000313" key="4">
    <source>
        <dbReference type="EMBL" id="OUP61242.1"/>
    </source>
</evidence>
<protein>
    <submittedName>
        <fullName evidence="4">Hydrogenase expression/formation protein HypE</fullName>
    </submittedName>
</protein>
<feature type="domain" description="PurM-like C-terminal" evidence="3">
    <location>
        <begin position="158"/>
        <end position="302"/>
    </location>
</feature>
<evidence type="ECO:0000259" key="3">
    <source>
        <dbReference type="Pfam" id="PF02769"/>
    </source>
</evidence>
<dbReference type="AlphaFoldDB" id="A0A1Y4M3J1"/>
<dbReference type="RefSeq" id="WP_087158421.1">
    <property type="nucleotide sequence ID" value="NZ_NFKM01000005.1"/>
</dbReference>
<dbReference type="PANTHER" id="PTHR30303:SF0">
    <property type="entry name" value="CARBAMOYL DEHYDRATASE HYPE"/>
    <property type="match status" value="1"/>
</dbReference>
<dbReference type="InterPro" id="IPR010918">
    <property type="entry name" value="PurM-like_C_dom"/>
</dbReference>
<feature type="domain" description="PurM-like N-terminal" evidence="2">
    <location>
        <begin position="38"/>
        <end position="148"/>
    </location>
</feature>
<dbReference type="NCBIfam" id="TIGR02124">
    <property type="entry name" value="hypE"/>
    <property type="match status" value="1"/>
</dbReference>
<dbReference type="Pfam" id="PF02769">
    <property type="entry name" value="AIRS_C"/>
    <property type="match status" value="1"/>
</dbReference>
<dbReference type="InterPro" id="IPR036676">
    <property type="entry name" value="PurM-like_C_sf"/>
</dbReference>